<keyword evidence="1" id="KW-0677">Repeat</keyword>
<feature type="compositionally biased region" description="Polar residues" evidence="3">
    <location>
        <begin position="979"/>
        <end position="992"/>
    </location>
</feature>
<dbReference type="InterPro" id="IPR055428">
    <property type="entry name" value="TRAPPC13_C"/>
</dbReference>
<proteinExistence type="predicted"/>
<evidence type="ECO:0000313" key="6">
    <source>
        <dbReference type="Proteomes" id="UP000383932"/>
    </source>
</evidence>
<dbReference type="InterPro" id="IPR011992">
    <property type="entry name" value="EF-hand-dom_pair"/>
</dbReference>
<feature type="region of interest" description="Disordered" evidence="3">
    <location>
        <begin position="110"/>
        <end position="132"/>
    </location>
</feature>
<evidence type="ECO:0000259" key="4">
    <source>
        <dbReference type="PROSITE" id="PS50222"/>
    </source>
</evidence>
<dbReference type="InterPro" id="IPR021773">
    <property type="entry name" value="TPC11"/>
</dbReference>
<dbReference type="EMBL" id="SSOP01000254">
    <property type="protein sequence ID" value="KAB5589557.1"/>
    <property type="molecule type" value="Genomic_DNA"/>
</dbReference>
<feature type="domain" description="EF-hand" evidence="4">
    <location>
        <begin position="1286"/>
        <end position="1321"/>
    </location>
</feature>
<feature type="region of interest" description="Disordered" evidence="3">
    <location>
        <begin position="170"/>
        <end position="189"/>
    </location>
</feature>
<feature type="region of interest" description="Disordered" evidence="3">
    <location>
        <begin position="282"/>
        <end position="311"/>
    </location>
</feature>
<feature type="region of interest" description="Disordered" evidence="3">
    <location>
        <begin position="455"/>
        <end position="494"/>
    </location>
</feature>
<protein>
    <submittedName>
        <fullName evidence="5">Glutathione transferase omega-1</fullName>
    </submittedName>
</protein>
<feature type="domain" description="EF-hand" evidence="4">
    <location>
        <begin position="1322"/>
        <end position="1357"/>
    </location>
</feature>
<dbReference type="Gene3D" id="1.10.238.10">
    <property type="entry name" value="EF-hand"/>
    <property type="match status" value="2"/>
</dbReference>
<dbReference type="Proteomes" id="UP000383932">
    <property type="component" value="Unassembled WGS sequence"/>
</dbReference>
<dbReference type="GO" id="GO:0005509">
    <property type="term" value="F:calcium ion binding"/>
    <property type="evidence" value="ECO:0007669"/>
    <property type="project" value="InterPro"/>
</dbReference>
<gene>
    <name evidence="5" type="ORF">CTheo_7000</name>
</gene>
<dbReference type="SMART" id="SM00054">
    <property type="entry name" value="EFh"/>
    <property type="match status" value="4"/>
</dbReference>
<feature type="domain" description="EF-hand" evidence="4">
    <location>
        <begin position="1358"/>
        <end position="1393"/>
    </location>
</feature>
<evidence type="ECO:0000256" key="2">
    <source>
        <dbReference type="ARBA" id="ARBA00022837"/>
    </source>
</evidence>
<feature type="compositionally biased region" description="Pro residues" evidence="3">
    <location>
        <begin position="473"/>
        <end position="483"/>
    </location>
</feature>
<accession>A0A5N5QE03</accession>
<dbReference type="SUPFAM" id="SSF47473">
    <property type="entry name" value="EF-hand"/>
    <property type="match status" value="1"/>
</dbReference>
<dbReference type="PROSITE" id="PS00018">
    <property type="entry name" value="EF_HAND_1"/>
    <property type="match status" value="3"/>
</dbReference>
<dbReference type="Pfam" id="PF13499">
    <property type="entry name" value="EF-hand_7"/>
    <property type="match status" value="2"/>
</dbReference>
<dbReference type="OrthoDB" id="6278596at2759"/>
<comment type="caution">
    <text evidence="5">The sequence shown here is derived from an EMBL/GenBank/DDBJ whole genome shotgun (WGS) entry which is preliminary data.</text>
</comment>
<feature type="compositionally biased region" description="Low complexity" evidence="3">
    <location>
        <begin position="960"/>
        <end position="971"/>
    </location>
</feature>
<feature type="compositionally biased region" description="Pro residues" evidence="3">
    <location>
        <begin position="27"/>
        <end position="41"/>
    </location>
</feature>
<dbReference type="GO" id="GO:0016740">
    <property type="term" value="F:transferase activity"/>
    <property type="evidence" value="ECO:0007669"/>
    <property type="project" value="UniProtKB-KW"/>
</dbReference>
<feature type="region of interest" description="Disordered" evidence="3">
    <location>
        <begin position="26"/>
        <end position="45"/>
    </location>
</feature>
<sequence length="1429" mass="158366">MNSYPNELVCQHVPLMFVAGLDAPSANVPPPPTPAKLPTPVPSGRNRERMSIADLPAPSAHNDPFAMLIGRLRNALTSRKPPVWDSEPGRRFHVVLVDKTVSLPPRKVQLQPTGQAGQLPLPPRSPLSPLTPTSPLYPDGLIAPIWIRKHIELVPSVFVLFMRLWEAPAPKSPLEPRTESEEEEKQRDTELAMEVAARKRSTGERGIKLTVVLLASRRALDDPALDSRLTFIRRQGGLDSRAALFVLSPVSSSELNEFVGSLQEALHESALEYYVAHSKRVRRKRNRHNHGSTVPIPPSSHLSSGSGSGRPLSGQGWAVRYEYKMATFAEFRDEQEVARKHYEDCWSGLIDMFGSTALLPPRTKRWAEAKVLADCVTVKICKFFLYHNLTHRALAHFNRHIHRFAELSRGWGIGDETYEYWSWMARQHRIFAELLEHGLRNGLHIQALAPSALPQPVPGPAPVPGHASKPSVSPSPTPTPLPGQPQSSVVNLGTAGSSGQNPSLVLQHPGFYYYIAAGCSRERLVRFKTVLEAETRDPSPVSATPAFANEKKIDHHGLIIELYTKAYETFKQQKVGQTRLTYYIAYRIAETHYESGKFDLAVKFVERIAKTYRSERWIELLRPALTLWYDCARHLADIELSLRVLAEMLVPGMTSPEERMNIGEDMMAILKSTAPSSGTSPVVVDLGDDEPLFDIIPTFWQPTSPVNKSVPFQVVLHGPEDGALSKVEFSSIQVRFEGLDQSVIVNHTKDAIPDGQTSVQMVDIGTVGSESAEGKTGYLRWGERGVIVLCGSIIAAKPGEIKVQSVTFRINEGEWIVEFPFRLGKKSEPERRLWYSNTRVVALRGSGSSTTSFVLPPNQIELSIYHSGTSYIGEHYPIQVTVRNVDQKSLSVSLDVLVQPAVDDSQNDITIDDETSSSLIKQVSLGLISPGNTASKTLVLFTRGQPGDRVLDFSVRSAVPVSRAPSPSGSPQRVPIPLSPTNDKLLSPSSPTYEDKAFLPSSKNLGAEETTETLHMLTVPAVWPFGHSTQTRFERPRGPRPGLLDSETFESGYKEPRNVAVVDFKLNLEGVWDIVVEDIGFELVDKSPHVLLESSLESTTGVFPLGEIAYRSRVVLIEVEWTEGDSFAGVLWIQTHVDESAEDFLATSEEQPFLGSFIIKWKRVGASDDLAVSTSMIRVPAFEDPEEGLITRIQLPPYATLHQPFPLHVTIENHTQRTGDITVNLETSESFVCAGPRTAQVGALLPGTCTDVYLDVVPLSCGYVKPPRVRIEDRREEPAKEVPVISNGETYRDAFSLFDKDDSGTISFEELGQVMRSLGQCPSEEELHRIMNDIDLDHSGSIDFNEFLAMMSKMGQETMDDELSEAFRVFDKDGSGSISEEELKLVMNSLGERLSDAEVHAMMKEADTNGDGQIDYNGKRLIHHAQQLN</sequence>
<dbReference type="FunFam" id="1.10.238.10:FF:000527">
    <property type="entry name" value="Calmodulin-3"/>
    <property type="match status" value="1"/>
</dbReference>
<organism evidence="5 6">
    <name type="scientific">Ceratobasidium theobromae</name>
    <dbReference type="NCBI Taxonomy" id="1582974"/>
    <lineage>
        <taxon>Eukaryota</taxon>
        <taxon>Fungi</taxon>
        <taxon>Dikarya</taxon>
        <taxon>Basidiomycota</taxon>
        <taxon>Agaricomycotina</taxon>
        <taxon>Agaricomycetes</taxon>
        <taxon>Cantharellales</taxon>
        <taxon>Ceratobasidiaceae</taxon>
        <taxon>Ceratobasidium</taxon>
    </lineage>
</organism>
<dbReference type="CDD" id="cd00051">
    <property type="entry name" value="EFh"/>
    <property type="match status" value="2"/>
</dbReference>
<keyword evidence="2" id="KW-0106">Calcium</keyword>
<dbReference type="Pfam" id="PF11817">
    <property type="entry name" value="Foie-gras_1"/>
    <property type="match status" value="1"/>
</dbReference>
<dbReference type="Pfam" id="PF23643">
    <property type="entry name" value="TRAPPC13_C"/>
    <property type="match status" value="1"/>
</dbReference>
<feature type="compositionally biased region" description="Basic and acidic residues" evidence="3">
    <location>
        <begin position="174"/>
        <end position="189"/>
    </location>
</feature>
<feature type="region of interest" description="Disordered" evidence="3">
    <location>
        <begin position="960"/>
        <end position="994"/>
    </location>
</feature>
<dbReference type="PANTHER" id="PTHR14374:SF0">
    <property type="entry name" value="TRAFFICKING PROTEIN PARTICLE COMPLEX SUBUNIT 11"/>
    <property type="match status" value="1"/>
</dbReference>
<dbReference type="InterPro" id="IPR002048">
    <property type="entry name" value="EF_hand_dom"/>
</dbReference>
<evidence type="ECO:0000256" key="3">
    <source>
        <dbReference type="SAM" id="MobiDB-lite"/>
    </source>
</evidence>
<dbReference type="PANTHER" id="PTHR14374">
    <property type="entry name" value="FOIE GRAS"/>
    <property type="match status" value="1"/>
</dbReference>
<name>A0A5N5QE03_9AGAM</name>
<evidence type="ECO:0000256" key="1">
    <source>
        <dbReference type="ARBA" id="ARBA00022737"/>
    </source>
</evidence>
<keyword evidence="6" id="KW-1185">Reference proteome</keyword>
<dbReference type="InterPro" id="IPR018247">
    <property type="entry name" value="EF_Hand_1_Ca_BS"/>
</dbReference>
<feature type="compositionally biased region" description="Low complexity" evidence="3">
    <location>
        <begin position="299"/>
        <end position="311"/>
    </location>
</feature>
<dbReference type="PROSITE" id="PS50222">
    <property type="entry name" value="EF_HAND_2"/>
    <property type="match status" value="3"/>
</dbReference>
<keyword evidence="5" id="KW-0808">Transferase</keyword>
<reference evidence="5 6" key="1">
    <citation type="journal article" date="2019" name="Fungal Biol. Biotechnol.">
        <title>Draft genome sequence of fastidious pathogen Ceratobasidium theobromae, which causes vascular-streak dieback in Theobroma cacao.</title>
        <authorList>
            <person name="Ali S.S."/>
            <person name="Asman A."/>
            <person name="Shao J."/>
            <person name="Firmansyah A.P."/>
            <person name="Susilo A.W."/>
            <person name="Rosmana A."/>
            <person name="McMahon P."/>
            <person name="Junaid M."/>
            <person name="Guest D."/>
            <person name="Kheng T.Y."/>
            <person name="Meinhardt L.W."/>
            <person name="Bailey B.A."/>
        </authorList>
    </citation>
    <scope>NUCLEOTIDE SEQUENCE [LARGE SCALE GENOMIC DNA]</scope>
    <source>
        <strain evidence="5 6">CT2</strain>
    </source>
</reference>
<evidence type="ECO:0000313" key="5">
    <source>
        <dbReference type="EMBL" id="KAB5589557.1"/>
    </source>
</evidence>